<keyword evidence="5" id="KW-1185">Reference proteome</keyword>
<dbReference type="OrthoDB" id="7432909at2"/>
<dbReference type="Gene3D" id="3.30.70.2330">
    <property type="match status" value="1"/>
</dbReference>
<sequence>MDEMTLAVVGLDHPNSDKARSNRRYDALLCVPGEPVELRPEPDNPHDPHAVAVFGARGVQIGYLTAERAPWIGARIRAGEAAVALFQGMGGNAAFVRIRFGGDAPTLPPAAPRSQIAVAEYADPDGPEWGA</sequence>
<dbReference type="AlphaFoldDB" id="A0A1H8DLS2"/>
<keyword evidence="2" id="KW-0378">Hydrolase</keyword>
<gene>
    <name evidence="4" type="ORF">SAMN05192583_1978</name>
</gene>
<evidence type="ECO:0000256" key="1">
    <source>
        <dbReference type="ARBA" id="ARBA00022723"/>
    </source>
</evidence>
<organism evidence="4 5">
    <name type="scientific">Sphingomonas gellani</name>
    <dbReference type="NCBI Taxonomy" id="1166340"/>
    <lineage>
        <taxon>Bacteria</taxon>
        <taxon>Pseudomonadati</taxon>
        <taxon>Pseudomonadota</taxon>
        <taxon>Alphaproteobacteria</taxon>
        <taxon>Sphingomonadales</taxon>
        <taxon>Sphingomonadaceae</taxon>
        <taxon>Sphingomonas</taxon>
    </lineage>
</organism>
<protein>
    <submittedName>
        <fullName evidence="4">HIRAN domain-containing protein</fullName>
    </submittedName>
</protein>
<dbReference type="GO" id="GO:0016818">
    <property type="term" value="F:hydrolase activity, acting on acid anhydrides, in phosphorus-containing anhydrides"/>
    <property type="evidence" value="ECO:0007669"/>
    <property type="project" value="InterPro"/>
</dbReference>
<accession>A0A1H8DLS2</accession>
<evidence type="ECO:0000256" key="2">
    <source>
        <dbReference type="ARBA" id="ARBA00022801"/>
    </source>
</evidence>
<evidence type="ECO:0000313" key="4">
    <source>
        <dbReference type="EMBL" id="SEN08219.1"/>
    </source>
</evidence>
<dbReference type="InterPro" id="IPR014905">
    <property type="entry name" value="HIRAN"/>
</dbReference>
<dbReference type="STRING" id="1166340.SAMN05192583_1978"/>
<reference evidence="5" key="1">
    <citation type="submission" date="2016-10" db="EMBL/GenBank/DDBJ databases">
        <authorList>
            <person name="Varghese N."/>
            <person name="Submissions S."/>
        </authorList>
    </citation>
    <scope>NUCLEOTIDE SEQUENCE [LARGE SCALE GENOMIC DNA]</scope>
    <source>
        <strain evidence="5">S6-262</strain>
    </source>
</reference>
<evidence type="ECO:0000259" key="3">
    <source>
        <dbReference type="Pfam" id="PF08797"/>
    </source>
</evidence>
<feature type="domain" description="HIRAN" evidence="3">
    <location>
        <begin position="23"/>
        <end position="81"/>
    </location>
</feature>
<dbReference type="GO" id="GO:0003676">
    <property type="term" value="F:nucleic acid binding"/>
    <property type="evidence" value="ECO:0007669"/>
    <property type="project" value="InterPro"/>
</dbReference>
<dbReference type="GO" id="GO:0008270">
    <property type="term" value="F:zinc ion binding"/>
    <property type="evidence" value="ECO:0007669"/>
    <property type="project" value="InterPro"/>
</dbReference>
<evidence type="ECO:0000313" key="5">
    <source>
        <dbReference type="Proteomes" id="UP000199206"/>
    </source>
</evidence>
<dbReference type="EMBL" id="FOCF01000004">
    <property type="protein sequence ID" value="SEN08219.1"/>
    <property type="molecule type" value="Genomic_DNA"/>
</dbReference>
<dbReference type="Proteomes" id="UP000199206">
    <property type="component" value="Unassembled WGS sequence"/>
</dbReference>
<proteinExistence type="predicted"/>
<dbReference type="Pfam" id="PF08797">
    <property type="entry name" value="HIRAN"/>
    <property type="match status" value="1"/>
</dbReference>
<dbReference type="RefSeq" id="WP_093665524.1">
    <property type="nucleotide sequence ID" value="NZ_FOCF01000004.1"/>
</dbReference>
<keyword evidence="1" id="KW-0479">Metal-binding</keyword>
<name>A0A1H8DLS2_9SPHN</name>